<dbReference type="PROSITE" id="PS51760">
    <property type="entry name" value="GH10_2"/>
    <property type="match status" value="1"/>
</dbReference>
<feature type="signal peptide" evidence="11">
    <location>
        <begin position="1"/>
        <end position="19"/>
    </location>
</feature>
<feature type="domain" description="GH10" evidence="12">
    <location>
        <begin position="27"/>
        <end position="344"/>
    </location>
</feature>
<comment type="caution">
    <text evidence="13">The sequence shown here is derived from an EMBL/GenBank/DDBJ whole genome shotgun (WGS) entry which is preliminary data.</text>
</comment>
<evidence type="ECO:0000256" key="3">
    <source>
        <dbReference type="ARBA" id="ARBA00004851"/>
    </source>
</evidence>
<gene>
    <name evidence="13" type="ORF">TI39_contig4202g00013</name>
</gene>
<evidence type="ECO:0000256" key="7">
    <source>
        <dbReference type="ARBA" id="ARBA00022801"/>
    </source>
</evidence>
<keyword evidence="11" id="KW-0732">Signal</keyword>
<dbReference type="GO" id="GO:0031176">
    <property type="term" value="F:endo-1,4-beta-xylanase activity"/>
    <property type="evidence" value="ECO:0007669"/>
    <property type="project" value="UniProtKB-EC"/>
</dbReference>
<dbReference type="Gene3D" id="3.20.20.80">
    <property type="entry name" value="Glycosidases"/>
    <property type="match status" value="1"/>
</dbReference>
<protein>
    <recommendedName>
        <fullName evidence="10">Beta-xylanase</fullName>
        <ecNumber evidence="10">3.2.1.8</ecNumber>
    </recommendedName>
</protein>
<dbReference type="OrthoDB" id="3055998at2759"/>
<dbReference type="SUPFAM" id="SSF51445">
    <property type="entry name" value="(Trans)glycosidases"/>
    <property type="match status" value="1"/>
</dbReference>
<evidence type="ECO:0000313" key="14">
    <source>
        <dbReference type="Proteomes" id="UP000033647"/>
    </source>
</evidence>
<dbReference type="PRINTS" id="PR00134">
    <property type="entry name" value="GLHYDRLASE10"/>
</dbReference>
<dbReference type="GO" id="GO:0045493">
    <property type="term" value="P:xylan catabolic process"/>
    <property type="evidence" value="ECO:0007669"/>
    <property type="project" value="UniProtKB-KW"/>
</dbReference>
<evidence type="ECO:0000256" key="2">
    <source>
        <dbReference type="ARBA" id="ARBA00004613"/>
    </source>
</evidence>
<evidence type="ECO:0000256" key="8">
    <source>
        <dbReference type="ARBA" id="ARBA00023277"/>
    </source>
</evidence>
<comment type="pathway">
    <text evidence="3">Glycan degradation; xylan degradation.</text>
</comment>
<keyword evidence="9 10" id="KW-0624">Polysaccharide degradation</keyword>
<proteinExistence type="inferred from homology"/>
<dbReference type="EMBL" id="LAFY01004161">
    <property type="protein sequence ID" value="KJX94354.1"/>
    <property type="molecule type" value="Genomic_DNA"/>
</dbReference>
<evidence type="ECO:0000256" key="4">
    <source>
        <dbReference type="ARBA" id="ARBA00007495"/>
    </source>
</evidence>
<accession>A0A0F4GAI1</accession>
<dbReference type="GO" id="GO:0005576">
    <property type="term" value="C:extracellular region"/>
    <property type="evidence" value="ECO:0007669"/>
    <property type="project" value="UniProtKB-SubCell"/>
</dbReference>
<evidence type="ECO:0000313" key="13">
    <source>
        <dbReference type="EMBL" id="KJX94354.1"/>
    </source>
</evidence>
<evidence type="ECO:0000256" key="10">
    <source>
        <dbReference type="RuleBase" id="RU361174"/>
    </source>
</evidence>
<name>A0A0F4GAI1_9PEZI</name>
<keyword evidence="10 13" id="KW-0326">Glycosidase</keyword>
<evidence type="ECO:0000256" key="9">
    <source>
        <dbReference type="ARBA" id="ARBA00023326"/>
    </source>
</evidence>
<dbReference type="Proteomes" id="UP000033647">
    <property type="component" value="Unassembled WGS sequence"/>
</dbReference>
<reference evidence="13 14" key="1">
    <citation type="submission" date="2015-03" db="EMBL/GenBank/DDBJ databases">
        <title>RNA-seq based gene annotation and comparative genomics of four Zymoseptoria species reveal species-specific pathogenicity related genes and transposable element activity.</title>
        <authorList>
            <person name="Grandaubert J."/>
            <person name="Bhattacharyya A."/>
            <person name="Stukenbrock E.H."/>
        </authorList>
    </citation>
    <scope>NUCLEOTIDE SEQUENCE [LARGE SCALE GENOMIC DNA]</scope>
    <source>
        <strain evidence="13 14">Zb18110</strain>
    </source>
</reference>
<evidence type="ECO:0000256" key="11">
    <source>
        <dbReference type="SAM" id="SignalP"/>
    </source>
</evidence>
<comment type="catalytic activity">
    <reaction evidence="1 10">
        <text>Endohydrolysis of (1-&gt;4)-beta-D-xylosidic linkages in xylans.</text>
        <dbReference type="EC" id="3.2.1.8"/>
    </reaction>
</comment>
<dbReference type="Pfam" id="PF00331">
    <property type="entry name" value="Glyco_hydro_10"/>
    <property type="match status" value="1"/>
</dbReference>
<keyword evidence="8 10" id="KW-0119">Carbohydrate metabolism</keyword>
<dbReference type="InterPro" id="IPR017853">
    <property type="entry name" value="GH"/>
</dbReference>
<dbReference type="STRING" id="1047168.A0A0F4GAI1"/>
<comment type="similarity">
    <text evidence="4 10">Belongs to the glycosyl hydrolase 10 (cellulase F) family.</text>
</comment>
<organism evidence="13 14">
    <name type="scientific">Zymoseptoria brevis</name>
    <dbReference type="NCBI Taxonomy" id="1047168"/>
    <lineage>
        <taxon>Eukaryota</taxon>
        <taxon>Fungi</taxon>
        <taxon>Dikarya</taxon>
        <taxon>Ascomycota</taxon>
        <taxon>Pezizomycotina</taxon>
        <taxon>Dothideomycetes</taxon>
        <taxon>Dothideomycetidae</taxon>
        <taxon>Mycosphaerellales</taxon>
        <taxon>Mycosphaerellaceae</taxon>
        <taxon>Zymoseptoria</taxon>
    </lineage>
</organism>
<dbReference type="SMART" id="SM00633">
    <property type="entry name" value="Glyco_10"/>
    <property type="match status" value="1"/>
</dbReference>
<sequence>MHFTNALLAVTALAGLTTASPIESLDKRQSGSLAQAFLAKGRKFLGTAVTFRNDAAERAIWTNKNEFNSITPENAMKWGSIQPNQGQFNWAGADEYANYARQNGIQLHCHTLVWHSQLPSWVSGRSWTRAELTAVMKAHIDAVAGRYKDVCTRWDVVNEALNEDGTTRDSVFKRTFGDDFIPLAFQLAKAASPNSQLFYNDYNLETSASKAGGARRFVNLIKAAGQTINGVGLQCHLSITYKPTLASMISTLQGFTNLGVDVAYTEIDVKMTLPSNSAKLETQRQVYKDIAASCVSVPRCVGMTIWGVSDKYSWIPGVNPSEGAASPWDSNMQAKPARAGFLSGITG</sequence>
<dbReference type="InterPro" id="IPR001000">
    <property type="entry name" value="GH10_dom"/>
</dbReference>
<dbReference type="PANTHER" id="PTHR31490">
    <property type="entry name" value="GLYCOSYL HYDROLASE"/>
    <property type="match status" value="1"/>
</dbReference>
<keyword evidence="6 13" id="KW-0858">Xylan degradation</keyword>
<dbReference type="EC" id="3.2.1.8" evidence="10"/>
<dbReference type="InterPro" id="IPR044846">
    <property type="entry name" value="GH10"/>
</dbReference>
<dbReference type="PANTHER" id="PTHR31490:SF35">
    <property type="entry name" value="ENDO-1,4-BETA-XYLANASE"/>
    <property type="match status" value="1"/>
</dbReference>
<evidence type="ECO:0000259" key="12">
    <source>
        <dbReference type="PROSITE" id="PS51760"/>
    </source>
</evidence>
<evidence type="ECO:0000256" key="1">
    <source>
        <dbReference type="ARBA" id="ARBA00000681"/>
    </source>
</evidence>
<comment type="subcellular location">
    <subcellularLocation>
        <location evidence="2">Secreted</location>
    </subcellularLocation>
</comment>
<keyword evidence="14" id="KW-1185">Reference proteome</keyword>
<evidence type="ECO:0000256" key="5">
    <source>
        <dbReference type="ARBA" id="ARBA00022525"/>
    </source>
</evidence>
<feature type="chain" id="PRO_5002468290" description="Beta-xylanase" evidence="11">
    <location>
        <begin position="20"/>
        <end position="347"/>
    </location>
</feature>
<dbReference type="AlphaFoldDB" id="A0A0F4GAI1"/>
<evidence type="ECO:0000256" key="6">
    <source>
        <dbReference type="ARBA" id="ARBA00022651"/>
    </source>
</evidence>
<keyword evidence="7 10" id="KW-0378">Hydrolase</keyword>
<keyword evidence="5" id="KW-0964">Secreted</keyword>